<dbReference type="PANTHER" id="PTHR37953">
    <property type="entry name" value="UPF0127 PROTEIN MJ1496"/>
    <property type="match status" value="1"/>
</dbReference>
<dbReference type="PANTHER" id="PTHR37953:SF1">
    <property type="entry name" value="UPF0127 PROTEIN MJ1496"/>
    <property type="match status" value="1"/>
</dbReference>
<reference evidence="1" key="1">
    <citation type="submission" date="2022-11" db="EMBL/GenBank/DDBJ databases">
        <title>Refractory cell wall polysaccharides provide important carbon source for microbial heterotrophs in the hadal ocean.</title>
        <authorList>
            <person name="Zhu X."/>
        </authorList>
    </citation>
    <scope>NUCLEOTIDE SEQUENCE</scope>
    <source>
        <strain evidence="1">MTRN7</strain>
    </source>
</reference>
<accession>A0ABT4S3L8</accession>
<dbReference type="PROSITE" id="PS51257">
    <property type="entry name" value="PROKAR_LIPOPROTEIN"/>
    <property type="match status" value="1"/>
</dbReference>
<evidence type="ECO:0000313" key="2">
    <source>
        <dbReference type="Proteomes" id="UP001149142"/>
    </source>
</evidence>
<keyword evidence="2" id="KW-1185">Reference proteome</keyword>
<dbReference type="EMBL" id="JAPFGC010000002">
    <property type="protein sequence ID" value="MDA0178606.1"/>
    <property type="molecule type" value="Genomic_DNA"/>
</dbReference>
<evidence type="ECO:0000313" key="1">
    <source>
        <dbReference type="EMBL" id="MDA0178606.1"/>
    </source>
</evidence>
<dbReference type="InterPro" id="IPR003795">
    <property type="entry name" value="DUF192"/>
</dbReference>
<dbReference type="Proteomes" id="UP001149142">
    <property type="component" value="Unassembled WGS sequence"/>
</dbReference>
<dbReference type="Gene3D" id="2.60.120.1140">
    <property type="entry name" value="Protein of unknown function DUF192"/>
    <property type="match status" value="1"/>
</dbReference>
<protein>
    <submittedName>
        <fullName evidence="1">DUF192 domain-containing protein</fullName>
    </submittedName>
</protein>
<proteinExistence type="predicted"/>
<organism evidence="1 2">
    <name type="scientific">Mesoflavibacter profundi</name>
    <dbReference type="NCBI Taxonomy" id="2708110"/>
    <lineage>
        <taxon>Bacteria</taxon>
        <taxon>Pseudomonadati</taxon>
        <taxon>Bacteroidota</taxon>
        <taxon>Flavobacteriia</taxon>
        <taxon>Flavobacteriales</taxon>
        <taxon>Flavobacteriaceae</taxon>
        <taxon>Mesoflavibacter</taxon>
    </lineage>
</organism>
<dbReference type="RefSeq" id="WP_106687615.1">
    <property type="nucleotide sequence ID" value="NZ_CAXQEU010000083.1"/>
</dbReference>
<sequence>MKNVFSLVVISLVLVLVTSCKEEKVVTPVKVDFKKEGELTLFKGTTDTIIKIFDIEIAKTPYEIQTGLMYRDAMKENQGMLFVFPDIRERSFYMKNTRFPLDLIFIDHNKRIVSFQENAKPMDESSLPSNAKAQFVLELNAGMAQKLLLEVGDKMDYYEYRIVKDTISIKK</sequence>
<dbReference type="Pfam" id="PF02643">
    <property type="entry name" value="DUF192"/>
    <property type="match status" value="1"/>
</dbReference>
<name>A0ABT4S3L8_9FLAO</name>
<gene>
    <name evidence="1" type="ORF">OOZ35_13970</name>
</gene>
<dbReference type="InterPro" id="IPR038695">
    <property type="entry name" value="Saro_0823-like_sf"/>
</dbReference>
<comment type="caution">
    <text evidence="1">The sequence shown here is derived from an EMBL/GenBank/DDBJ whole genome shotgun (WGS) entry which is preliminary data.</text>
</comment>